<gene>
    <name evidence="1" type="ORF">BN2614_LOCUS1</name>
</gene>
<reference evidence="1 2" key="1">
    <citation type="submission" date="2018-10" db="EMBL/GenBank/DDBJ databases">
        <authorList>
            <person name="Ekblom R."/>
            <person name="Jareborg N."/>
        </authorList>
    </citation>
    <scope>NUCLEOTIDE SEQUENCE [LARGE SCALE GENOMIC DNA]</scope>
    <source>
        <tissue evidence="1">Muscle</tissue>
    </source>
</reference>
<organism evidence="1 2">
    <name type="scientific">Gulo gulo</name>
    <name type="common">Wolverine</name>
    <name type="synonym">Gluton</name>
    <dbReference type="NCBI Taxonomy" id="48420"/>
    <lineage>
        <taxon>Eukaryota</taxon>
        <taxon>Metazoa</taxon>
        <taxon>Chordata</taxon>
        <taxon>Craniata</taxon>
        <taxon>Vertebrata</taxon>
        <taxon>Euteleostomi</taxon>
        <taxon>Mammalia</taxon>
        <taxon>Eutheria</taxon>
        <taxon>Laurasiatheria</taxon>
        <taxon>Carnivora</taxon>
        <taxon>Caniformia</taxon>
        <taxon>Musteloidea</taxon>
        <taxon>Mustelidae</taxon>
        <taxon>Guloninae</taxon>
        <taxon>Gulo</taxon>
    </lineage>
</organism>
<dbReference type="EMBL" id="CYRY02015595">
    <property type="protein sequence ID" value="VCW85534.1"/>
    <property type="molecule type" value="Genomic_DNA"/>
</dbReference>
<name>A0A9X9LT12_GULGU</name>
<comment type="caution">
    <text evidence="1">The sequence shown here is derived from an EMBL/GenBank/DDBJ whole genome shotgun (WGS) entry which is preliminary data.</text>
</comment>
<evidence type="ECO:0000313" key="1">
    <source>
        <dbReference type="EMBL" id="VCW85534.1"/>
    </source>
</evidence>
<sequence length="62" mass="7527">MMQQEVKQKACSMIRTQNQIQKPSVLPYLLLWPSQCPHPMLQKQPQDRRLLCRRHHIIFAFR</sequence>
<keyword evidence="2" id="KW-1185">Reference proteome</keyword>
<protein>
    <submittedName>
        <fullName evidence="1">Uncharacterized protein</fullName>
    </submittedName>
</protein>
<accession>A0A9X9LT12</accession>
<proteinExistence type="predicted"/>
<dbReference type="AlphaFoldDB" id="A0A9X9LT12"/>
<evidence type="ECO:0000313" key="2">
    <source>
        <dbReference type="Proteomes" id="UP000269945"/>
    </source>
</evidence>
<dbReference type="Proteomes" id="UP000269945">
    <property type="component" value="Unassembled WGS sequence"/>
</dbReference>